<reference evidence="2" key="1">
    <citation type="submission" date="2022-11" db="UniProtKB">
        <authorList>
            <consortium name="WormBaseParasite"/>
        </authorList>
    </citation>
    <scope>IDENTIFICATION</scope>
</reference>
<dbReference type="Proteomes" id="UP000887574">
    <property type="component" value="Unplaced"/>
</dbReference>
<protein>
    <submittedName>
        <fullName evidence="2">Uncharacterized protein</fullName>
    </submittedName>
</protein>
<keyword evidence="1" id="KW-1185">Reference proteome</keyword>
<accession>A0A915DFS4</accession>
<proteinExistence type="predicted"/>
<organism evidence="1 2">
    <name type="scientific">Ditylenchus dipsaci</name>
    <dbReference type="NCBI Taxonomy" id="166011"/>
    <lineage>
        <taxon>Eukaryota</taxon>
        <taxon>Metazoa</taxon>
        <taxon>Ecdysozoa</taxon>
        <taxon>Nematoda</taxon>
        <taxon>Chromadorea</taxon>
        <taxon>Rhabditida</taxon>
        <taxon>Tylenchina</taxon>
        <taxon>Tylenchomorpha</taxon>
        <taxon>Sphaerularioidea</taxon>
        <taxon>Anguinidae</taxon>
        <taxon>Anguininae</taxon>
        <taxon>Ditylenchus</taxon>
    </lineage>
</organism>
<sequence length="109" mass="12190">MSYCKIYELEAGIIQQRISQPYKNDFFFKPTKPAATSSIHPSQWHPATVPALLSSGRGLAYHSLLPPQPTFFASSTSWMLFTVGELSQPRYQSGQPAFFHAITKKLGLN</sequence>
<evidence type="ECO:0000313" key="2">
    <source>
        <dbReference type="WBParaSite" id="jg18991"/>
    </source>
</evidence>
<name>A0A915DFS4_9BILA</name>
<evidence type="ECO:0000313" key="1">
    <source>
        <dbReference type="Proteomes" id="UP000887574"/>
    </source>
</evidence>
<dbReference type="WBParaSite" id="jg18991">
    <property type="protein sequence ID" value="jg18991"/>
    <property type="gene ID" value="jg18991"/>
</dbReference>
<dbReference type="AlphaFoldDB" id="A0A915DFS4"/>